<keyword evidence="2" id="KW-0813">Transport</keyword>
<dbReference type="AlphaFoldDB" id="A0A8H2JDV2"/>
<evidence type="ECO:0000256" key="6">
    <source>
        <dbReference type="ARBA" id="ARBA00023136"/>
    </source>
</evidence>
<dbReference type="PANTHER" id="PTHR23517">
    <property type="entry name" value="RESISTANCE PROTEIN MDTM, PUTATIVE-RELATED-RELATED"/>
    <property type="match status" value="1"/>
</dbReference>
<dbReference type="GO" id="GO:0022857">
    <property type="term" value="F:transmembrane transporter activity"/>
    <property type="evidence" value="ECO:0007669"/>
    <property type="project" value="InterPro"/>
</dbReference>
<keyword evidence="11" id="KW-1185">Reference proteome</keyword>
<evidence type="ECO:0000256" key="2">
    <source>
        <dbReference type="ARBA" id="ARBA00022448"/>
    </source>
</evidence>
<name>A0A8H2JDV2_MYCMU</name>
<reference evidence="10" key="1">
    <citation type="submission" date="2018-01" db="EMBL/GenBank/DDBJ databases">
        <title>Comparative genomics of Mycobacterium mucogenicum and Mycobacterium neoaurum clade members emphasizing tRNA and non-coding RNA.</title>
        <authorList>
            <person name="Behra P.R.K."/>
            <person name="Pettersson B.M.F."/>
            <person name="Das S."/>
            <person name="Dasgupta S."/>
            <person name="Kirsebom L.A."/>
        </authorList>
    </citation>
    <scope>NUCLEOTIDE SEQUENCE</scope>
    <source>
        <strain evidence="10">DSM 44124</strain>
    </source>
</reference>
<evidence type="ECO:0000313" key="10">
    <source>
        <dbReference type="EMBL" id="TLH53381.1"/>
    </source>
</evidence>
<proteinExistence type="predicted"/>
<dbReference type="InterPro" id="IPR036259">
    <property type="entry name" value="MFS_trans_sf"/>
</dbReference>
<feature type="transmembrane region" description="Helical" evidence="7">
    <location>
        <begin position="81"/>
        <end position="99"/>
    </location>
</feature>
<dbReference type="EMBL" id="CP062008">
    <property type="protein sequence ID" value="QPG72005.1"/>
    <property type="molecule type" value="Genomic_DNA"/>
</dbReference>
<feature type="transmembrane region" description="Helical" evidence="7">
    <location>
        <begin position="20"/>
        <end position="41"/>
    </location>
</feature>
<dbReference type="SUPFAM" id="SSF103473">
    <property type="entry name" value="MFS general substrate transporter"/>
    <property type="match status" value="1"/>
</dbReference>
<dbReference type="Gene3D" id="1.20.1250.20">
    <property type="entry name" value="MFS general substrate transporter like domains"/>
    <property type="match status" value="1"/>
</dbReference>
<evidence type="ECO:0000256" key="7">
    <source>
        <dbReference type="SAM" id="Phobius"/>
    </source>
</evidence>
<sequence>MSTSPGEPDGVPRSGLLAVYGAGFAIALSATSIAANLASYLRISHGTLLTLGLLLALYPAAELLLKPLIRALSAIMGPRGVLLTGLVTSVVASGAFVIAEDAFGVGLARLGQGAAAAAVGLGADAVLTRLSPAGTSHSFGGYRTWKAAGYALGPLLGGILVGAGGHSALFLLLAVLAAVLTAWAAMAVPTIDAAAPTSESTTDLVRALFTTSGVRPALALAAGAAAVSVSLGFLPVLATQQGLGPLASGALVSSLVAVAALVQRPVRRIRDAGRLADHTGIGIGLLLVALGFASASLAPTVAGLVGAGVLVGAGAGVIAPLGFTYLARRNPPERLGQVVGIAEISRLLGAFAAPLLVGAISAASTLTVALLAVTVCLAAAANFLVLAGRGSS</sequence>
<feature type="transmembrane region" description="Helical" evidence="7">
    <location>
        <begin position="366"/>
        <end position="387"/>
    </location>
</feature>
<feature type="transmembrane region" description="Helical" evidence="7">
    <location>
        <begin position="275"/>
        <end position="295"/>
    </location>
</feature>
<dbReference type="GeneID" id="76726105"/>
<feature type="transmembrane region" description="Helical" evidence="7">
    <location>
        <begin position="243"/>
        <end position="263"/>
    </location>
</feature>
<feature type="transmembrane region" description="Helical" evidence="7">
    <location>
        <begin position="216"/>
        <end position="237"/>
    </location>
</feature>
<feature type="transmembrane region" description="Helical" evidence="7">
    <location>
        <begin position="338"/>
        <end position="360"/>
    </location>
</feature>
<dbReference type="Proteomes" id="UP000309231">
    <property type="component" value="Chromosome"/>
</dbReference>
<dbReference type="InterPro" id="IPR011701">
    <property type="entry name" value="MFS"/>
</dbReference>
<dbReference type="PRINTS" id="PR01035">
    <property type="entry name" value="TCRTETA"/>
</dbReference>
<dbReference type="KEGG" id="mmuc:C1S78_014340"/>
<reference evidence="9 11" key="3">
    <citation type="journal article" date="2019" name="Sci. Rep.">
        <title>Insight into the biology of Mycobacterium mucogenicum and Mycobacterium neoaurum clade members.</title>
        <authorList>
            <person name="Behra P.R.K."/>
            <person name="Pettersson B.M.F."/>
            <person name="Ramesh M."/>
            <person name="Dasgupta S."/>
            <person name="Kirsebom L.A."/>
        </authorList>
    </citation>
    <scope>NUCLEOTIDE SEQUENCE [LARGE SCALE GENOMIC DNA]</scope>
    <source>
        <strain evidence="9 11">DSM 44124</strain>
    </source>
</reference>
<organism evidence="10">
    <name type="scientific">Mycolicibacterium mucogenicum DSM 44124</name>
    <dbReference type="NCBI Taxonomy" id="1226753"/>
    <lineage>
        <taxon>Bacteria</taxon>
        <taxon>Bacillati</taxon>
        <taxon>Actinomycetota</taxon>
        <taxon>Actinomycetes</taxon>
        <taxon>Mycobacteriales</taxon>
        <taxon>Mycobacteriaceae</taxon>
        <taxon>Mycolicibacterium</taxon>
    </lineage>
</organism>
<dbReference type="InterPro" id="IPR001958">
    <property type="entry name" value="Tet-R_TetA/multi-R_MdtG-like"/>
</dbReference>
<gene>
    <name evidence="9" type="ORF">C1S78_014340</name>
    <name evidence="10" type="ORF">C1S78_14295</name>
</gene>
<dbReference type="PROSITE" id="PS50850">
    <property type="entry name" value="MFS"/>
    <property type="match status" value="1"/>
</dbReference>
<evidence type="ECO:0000313" key="11">
    <source>
        <dbReference type="Proteomes" id="UP000309231"/>
    </source>
</evidence>
<protein>
    <submittedName>
        <fullName evidence="10">MFS transporter</fullName>
    </submittedName>
</protein>
<evidence type="ECO:0000313" key="9">
    <source>
        <dbReference type="EMBL" id="QPG72005.1"/>
    </source>
</evidence>
<evidence type="ECO:0000259" key="8">
    <source>
        <dbReference type="PROSITE" id="PS50850"/>
    </source>
</evidence>
<evidence type="ECO:0000256" key="5">
    <source>
        <dbReference type="ARBA" id="ARBA00022989"/>
    </source>
</evidence>
<comment type="subcellular location">
    <subcellularLocation>
        <location evidence="1">Cell membrane</location>
        <topology evidence="1">Multi-pass membrane protein</topology>
    </subcellularLocation>
</comment>
<keyword evidence="3" id="KW-1003">Cell membrane</keyword>
<keyword evidence="5 7" id="KW-1133">Transmembrane helix</keyword>
<evidence type="ECO:0000256" key="3">
    <source>
        <dbReference type="ARBA" id="ARBA00022475"/>
    </source>
</evidence>
<dbReference type="Pfam" id="PF07690">
    <property type="entry name" value="MFS_1"/>
    <property type="match status" value="1"/>
</dbReference>
<dbReference type="RefSeq" id="WP_053853523.1">
    <property type="nucleotide sequence ID" value="NZ_ANBS01000013.1"/>
</dbReference>
<dbReference type="InterPro" id="IPR020846">
    <property type="entry name" value="MFS_dom"/>
</dbReference>
<dbReference type="EMBL" id="POTL01000001">
    <property type="protein sequence ID" value="TLH53381.1"/>
    <property type="molecule type" value="Genomic_DNA"/>
</dbReference>
<feature type="domain" description="Major facilitator superfamily (MFS) profile" evidence="8">
    <location>
        <begin position="15"/>
        <end position="390"/>
    </location>
</feature>
<dbReference type="GO" id="GO:0005886">
    <property type="term" value="C:plasma membrane"/>
    <property type="evidence" value="ECO:0007669"/>
    <property type="project" value="UniProtKB-SubCell"/>
</dbReference>
<feature type="transmembrane region" description="Helical" evidence="7">
    <location>
        <begin position="301"/>
        <end position="326"/>
    </location>
</feature>
<evidence type="ECO:0000256" key="4">
    <source>
        <dbReference type="ARBA" id="ARBA00022692"/>
    </source>
</evidence>
<accession>A0A8H2JDV2</accession>
<evidence type="ECO:0000256" key="1">
    <source>
        <dbReference type="ARBA" id="ARBA00004651"/>
    </source>
</evidence>
<dbReference type="InterPro" id="IPR050171">
    <property type="entry name" value="MFS_Transporters"/>
</dbReference>
<feature type="transmembrane region" description="Helical" evidence="7">
    <location>
        <begin position="48"/>
        <end position="69"/>
    </location>
</feature>
<keyword evidence="4 7" id="KW-0812">Transmembrane</keyword>
<keyword evidence="6 7" id="KW-0472">Membrane</keyword>
<reference evidence="9 11" key="2">
    <citation type="journal article" date="2019" name="BMC Evol. Biol.">
        <title>Comparative genomics of Mycobacterium mucogenicum and Mycobacterium neoaurum clade members emphasizing tRNA and non-coding RNA.</title>
        <authorList>
            <person name="Behra P.R.K."/>
            <person name="Pettersson B.M.F."/>
            <person name="Das S."/>
            <person name="Dasgupta S."/>
            <person name="Kirsebom L.A."/>
        </authorList>
    </citation>
    <scope>NUCLEOTIDE SEQUENCE [LARGE SCALE GENOMIC DNA]</scope>
    <source>
        <strain evidence="9 11">DSM 44124</strain>
    </source>
</reference>